<reference evidence="3" key="1">
    <citation type="submission" date="2016-04" db="EMBL/GenBank/DDBJ databases">
        <authorList>
            <person name="Chen L."/>
            <person name="Zhuang W."/>
            <person name="Wang G."/>
        </authorList>
    </citation>
    <scope>NUCLEOTIDE SEQUENCE [LARGE SCALE GENOMIC DNA]</scope>
    <source>
        <strain evidence="3">208</strain>
    </source>
</reference>
<proteinExistence type="predicted"/>
<dbReference type="EMBL" id="LWBP01000189">
    <property type="protein sequence ID" value="OQP57983.1"/>
    <property type="molecule type" value="Genomic_DNA"/>
</dbReference>
<accession>A0A1V9FHY8</accession>
<protein>
    <submittedName>
        <fullName evidence="2">Uncharacterized protein</fullName>
    </submittedName>
</protein>
<keyword evidence="3" id="KW-1185">Reference proteome</keyword>
<evidence type="ECO:0000256" key="1">
    <source>
        <dbReference type="SAM" id="MobiDB-lite"/>
    </source>
</evidence>
<evidence type="ECO:0000313" key="3">
    <source>
        <dbReference type="Proteomes" id="UP000192276"/>
    </source>
</evidence>
<name>A0A1V9FHY8_9BACT</name>
<sequence>MDHRKKSIIWGNKKRKLAIISQPGKCFQTGLRRKINTSRKRFTIIFSANANKMPRISTSETASEGRPSSNTG</sequence>
<evidence type="ECO:0000313" key="2">
    <source>
        <dbReference type="EMBL" id="OQP57983.1"/>
    </source>
</evidence>
<dbReference type="STRING" id="550983.A4R26_23050"/>
<comment type="caution">
    <text evidence="2">The sequence shown here is derived from an EMBL/GenBank/DDBJ whole genome shotgun (WGS) entry which is preliminary data.</text>
</comment>
<gene>
    <name evidence="2" type="ORF">A4R26_23050</name>
</gene>
<dbReference type="Proteomes" id="UP000192276">
    <property type="component" value="Unassembled WGS sequence"/>
</dbReference>
<dbReference type="AlphaFoldDB" id="A0A1V9FHY8"/>
<feature type="region of interest" description="Disordered" evidence="1">
    <location>
        <begin position="53"/>
        <end position="72"/>
    </location>
</feature>
<organism evidence="2 3">
    <name type="scientific">Niastella populi</name>
    <dbReference type="NCBI Taxonomy" id="550983"/>
    <lineage>
        <taxon>Bacteria</taxon>
        <taxon>Pseudomonadati</taxon>
        <taxon>Bacteroidota</taxon>
        <taxon>Chitinophagia</taxon>
        <taxon>Chitinophagales</taxon>
        <taxon>Chitinophagaceae</taxon>
        <taxon>Niastella</taxon>
    </lineage>
</organism>